<dbReference type="EMBL" id="MORL01000002">
    <property type="protein sequence ID" value="OIN60082.1"/>
    <property type="molecule type" value="Genomic_DNA"/>
</dbReference>
<reference evidence="2 3" key="1">
    <citation type="submission" date="2016-10" db="EMBL/GenBank/DDBJ databases">
        <title>Arsenicibacter rosenii gen. nov., sp. nov., an efficient arsenic-methylating bacterium isolated from an arsenic-contaminated paddy soil.</title>
        <authorList>
            <person name="Huang K."/>
        </authorList>
    </citation>
    <scope>NUCLEOTIDE SEQUENCE [LARGE SCALE GENOMIC DNA]</scope>
    <source>
        <strain evidence="2 3">SM-1</strain>
    </source>
</reference>
<dbReference type="RefSeq" id="WP_071501877.1">
    <property type="nucleotide sequence ID" value="NZ_MORL01000002.1"/>
</dbReference>
<evidence type="ECO:0000313" key="3">
    <source>
        <dbReference type="Proteomes" id="UP000181790"/>
    </source>
</evidence>
<dbReference type="AlphaFoldDB" id="A0A1S2VMS7"/>
<dbReference type="OrthoDB" id="917001at2"/>
<protein>
    <recommendedName>
        <fullName evidence="4">Outer membrane protein beta-barrel domain-containing protein</fullName>
    </recommendedName>
</protein>
<accession>A0A1S2VMS7</accession>
<proteinExistence type="predicted"/>
<name>A0A1S2VMS7_9BACT</name>
<evidence type="ECO:0000256" key="1">
    <source>
        <dbReference type="SAM" id="MobiDB-lite"/>
    </source>
</evidence>
<comment type="caution">
    <text evidence="2">The sequence shown here is derived from an EMBL/GenBank/DDBJ whole genome shotgun (WGS) entry which is preliminary data.</text>
</comment>
<keyword evidence="3" id="KW-1185">Reference proteome</keyword>
<organism evidence="2 3">
    <name type="scientific">Arsenicibacter rosenii</name>
    <dbReference type="NCBI Taxonomy" id="1750698"/>
    <lineage>
        <taxon>Bacteria</taxon>
        <taxon>Pseudomonadati</taxon>
        <taxon>Bacteroidota</taxon>
        <taxon>Cytophagia</taxon>
        <taxon>Cytophagales</taxon>
        <taxon>Spirosomataceae</taxon>
        <taxon>Arsenicibacter</taxon>
    </lineage>
</organism>
<sequence length="491" mass="54465">MRTPDQTDPWEDEFRKRFEHFNAEPPADALARILMQANAPVPPPPTGRRWWKYGTMALIGLLLSVTGYLALDKQDAPVVTQIRPGNGEYAETVVVAGKKKGRTLTASARQNRNATEKEGRQSITDKAPESAALSTVETDADSPEAEHTVRNGKRSAVAGYKPATNPRTSLPGSSAVAGSPVTATAGRKENILDHQLVTRKYRAGKRHSGPDRNNTLPVTAAADFTDQRPFLPDNARSPIEAIAWRNPAVAVTMLSGKGFQISKRMVQLPRLQASVSAEPAQSKPRQRPVWFVSFMPWYTFRQISPNTTDDVYIRQIKTDNGLSGDRVGWRMQAGGEWRLTNRVSLRLGLNYGQFRQTVQYSVGAAKPDSVTVSLIDDRTLQLTPVSRDIVKTQTTNWQYAGISADAVWHLGAGKHWTYYATTGASVGGYIGPIRRFSGFYQGSFGVERPLTNSLWLRVEPTVQYGWNAVSDHKSLFLIRPYMYGLNVSLRY</sequence>
<feature type="region of interest" description="Disordered" evidence="1">
    <location>
        <begin position="102"/>
        <end position="180"/>
    </location>
</feature>
<evidence type="ECO:0008006" key="4">
    <source>
        <dbReference type="Google" id="ProtNLM"/>
    </source>
</evidence>
<evidence type="ECO:0000313" key="2">
    <source>
        <dbReference type="EMBL" id="OIN60082.1"/>
    </source>
</evidence>
<gene>
    <name evidence="2" type="ORF">BLX24_04325</name>
</gene>
<feature type="compositionally biased region" description="Polar residues" evidence="1">
    <location>
        <begin position="104"/>
        <end position="113"/>
    </location>
</feature>
<dbReference type="Proteomes" id="UP000181790">
    <property type="component" value="Unassembled WGS sequence"/>
</dbReference>